<dbReference type="InterPro" id="IPR000792">
    <property type="entry name" value="Tscrpt_reg_LuxR_C"/>
</dbReference>
<dbReference type="PROSITE" id="PS50110">
    <property type="entry name" value="RESPONSE_REGULATORY"/>
    <property type="match status" value="1"/>
</dbReference>
<accession>A0ABT7H7S1</accession>
<dbReference type="PRINTS" id="PR00038">
    <property type="entry name" value="HTHLUXR"/>
</dbReference>
<dbReference type="PANTHER" id="PTHR45566">
    <property type="entry name" value="HTH-TYPE TRANSCRIPTIONAL REGULATOR YHJB-RELATED"/>
    <property type="match status" value="1"/>
</dbReference>
<dbReference type="Gene3D" id="1.10.10.10">
    <property type="entry name" value="Winged helix-like DNA-binding domain superfamily/Winged helix DNA-binding domain"/>
    <property type="match status" value="1"/>
</dbReference>
<keyword evidence="1 3" id="KW-0597">Phosphoprotein</keyword>
<dbReference type="InterPro" id="IPR051015">
    <property type="entry name" value="EvgA-like"/>
</dbReference>
<dbReference type="CDD" id="cd17535">
    <property type="entry name" value="REC_NarL-like"/>
    <property type="match status" value="1"/>
</dbReference>
<evidence type="ECO:0000256" key="4">
    <source>
        <dbReference type="SAM" id="MobiDB-lite"/>
    </source>
</evidence>
<dbReference type="PROSITE" id="PS50043">
    <property type="entry name" value="HTH_LUXR_2"/>
    <property type="match status" value="1"/>
</dbReference>
<evidence type="ECO:0000256" key="1">
    <source>
        <dbReference type="ARBA" id="ARBA00022553"/>
    </source>
</evidence>
<keyword evidence="8" id="KW-1185">Reference proteome</keyword>
<gene>
    <name evidence="7" type="ORF">QQF73_02135</name>
</gene>
<feature type="region of interest" description="Disordered" evidence="4">
    <location>
        <begin position="1"/>
        <end position="22"/>
    </location>
</feature>
<sequence>MSHLSAQASGGDRVRPDPGSPLRRVLIVDDHPLFSQGLAGLMTQASLATSVDLADSVDQAAALLAGPNDVDLVLLDVSLQGETGLMLLPRIIAREPPVPVVVISSSEDETTVRAARAAGARGFLPKSAGRTALVSMFRAISRGAEYFPGRPQPAAQVQALTPRQMEVLSLLAQGFPNKRICQSLNLTEHTVKTHLKAIFAHLGVHNRTECVSQARQMGWL</sequence>
<proteinExistence type="predicted"/>
<dbReference type="Pfam" id="PF00196">
    <property type="entry name" value="GerE"/>
    <property type="match status" value="1"/>
</dbReference>
<evidence type="ECO:0000256" key="3">
    <source>
        <dbReference type="PROSITE-ProRule" id="PRU00169"/>
    </source>
</evidence>
<feature type="domain" description="HTH luxR-type" evidence="5">
    <location>
        <begin position="153"/>
        <end position="218"/>
    </location>
</feature>
<dbReference type="Proteomes" id="UP001223547">
    <property type="component" value="Unassembled WGS sequence"/>
</dbReference>
<dbReference type="PANTHER" id="PTHR45566:SF1">
    <property type="entry name" value="HTH-TYPE TRANSCRIPTIONAL REGULATOR YHJB-RELATED"/>
    <property type="match status" value="1"/>
</dbReference>
<dbReference type="SUPFAM" id="SSF52172">
    <property type="entry name" value="CheY-like"/>
    <property type="match status" value="1"/>
</dbReference>
<evidence type="ECO:0000256" key="2">
    <source>
        <dbReference type="ARBA" id="ARBA00023125"/>
    </source>
</evidence>
<feature type="domain" description="Response regulatory" evidence="6">
    <location>
        <begin position="24"/>
        <end position="141"/>
    </location>
</feature>
<dbReference type="InterPro" id="IPR058245">
    <property type="entry name" value="NreC/VraR/RcsB-like_REC"/>
</dbReference>
<feature type="modified residue" description="4-aspartylphosphate" evidence="3">
    <location>
        <position position="76"/>
    </location>
</feature>
<evidence type="ECO:0000313" key="8">
    <source>
        <dbReference type="Proteomes" id="UP001223547"/>
    </source>
</evidence>
<name>A0ABT7H7S1_9GAMM</name>
<evidence type="ECO:0000259" key="5">
    <source>
        <dbReference type="PROSITE" id="PS50043"/>
    </source>
</evidence>
<dbReference type="EMBL" id="JASSQD010000001">
    <property type="protein sequence ID" value="MDK9556409.1"/>
    <property type="molecule type" value="Genomic_DNA"/>
</dbReference>
<dbReference type="InterPro" id="IPR001789">
    <property type="entry name" value="Sig_transdc_resp-reg_receiver"/>
</dbReference>
<dbReference type="InterPro" id="IPR016032">
    <property type="entry name" value="Sig_transdc_resp-reg_C-effctor"/>
</dbReference>
<dbReference type="Pfam" id="PF00072">
    <property type="entry name" value="Response_reg"/>
    <property type="match status" value="1"/>
</dbReference>
<evidence type="ECO:0000313" key="7">
    <source>
        <dbReference type="EMBL" id="MDK9556409.1"/>
    </source>
</evidence>
<dbReference type="InterPro" id="IPR011006">
    <property type="entry name" value="CheY-like_superfamily"/>
</dbReference>
<comment type="caution">
    <text evidence="7">The sequence shown here is derived from an EMBL/GenBank/DDBJ whole genome shotgun (WGS) entry which is preliminary data.</text>
</comment>
<organism evidence="7 8">
    <name type="scientific">Marinobacter albus</name>
    <dbReference type="NCBI Taxonomy" id="3030833"/>
    <lineage>
        <taxon>Bacteria</taxon>
        <taxon>Pseudomonadati</taxon>
        <taxon>Pseudomonadota</taxon>
        <taxon>Gammaproteobacteria</taxon>
        <taxon>Pseudomonadales</taxon>
        <taxon>Marinobacteraceae</taxon>
        <taxon>Marinobacter</taxon>
    </lineage>
</organism>
<dbReference type="SMART" id="SM00421">
    <property type="entry name" value="HTH_LUXR"/>
    <property type="match status" value="1"/>
</dbReference>
<reference evidence="7 8" key="1">
    <citation type="submission" date="2023-05" db="EMBL/GenBank/DDBJ databases">
        <title>Marinobacter albus sp. nov., a marine bacterium isolated from sand in a coastal intertidal zone of huludao.</title>
        <authorList>
            <person name="Deng T."/>
        </authorList>
    </citation>
    <scope>NUCLEOTIDE SEQUENCE [LARGE SCALE GENOMIC DNA]</scope>
    <source>
        <strain evidence="7 8">M216</strain>
    </source>
</reference>
<keyword evidence="2" id="KW-0238">DNA-binding</keyword>
<dbReference type="InterPro" id="IPR036388">
    <property type="entry name" value="WH-like_DNA-bd_sf"/>
</dbReference>
<dbReference type="SMART" id="SM00448">
    <property type="entry name" value="REC"/>
    <property type="match status" value="1"/>
</dbReference>
<protein>
    <submittedName>
        <fullName evidence="7">Response regulator transcription factor</fullName>
    </submittedName>
</protein>
<dbReference type="RefSeq" id="WP_219867070.1">
    <property type="nucleotide sequence ID" value="NZ_JASSQD010000001.1"/>
</dbReference>
<dbReference type="Gene3D" id="3.40.50.2300">
    <property type="match status" value="1"/>
</dbReference>
<dbReference type="SUPFAM" id="SSF46894">
    <property type="entry name" value="C-terminal effector domain of the bipartite response regulators"/>
    <property type="match status" value="1"/>
</dbReference>
<evidence type="ECO:0000259" key="6">
    <source>
        <dbReference type="PROSITE" id="PS50110"/>
    </source>
</evidence>
<dbReference type="CDD" id="cd06170">
    <property type="entry name" value="LuxR_C_like"/>
    <property type="match status" value="1"/>
</dbReference>